<protein>
    <submittedName>
        <fullName evidence="1">Uncharacterized protein</fullName>
    </submittedName>
</protein>
<accession>X0B1V1</accession>
<dbReference type="EMBL" id="KI979604">
    <property type="protein sequence ID" value="EXK76100.1"/>
    <property type="molecule type" value="Genomic_DNA"/>
</dbReference>
<evidence type="ECO:0000313" key="1">
    <source>
        <dbReference type="EMBL" id="EXK76100.1"/>
    </source>
</evidence>
<name>X0B1V1_FUSOX</name>
<dbReference type="AlphaFoldDB" id="X0B1V1"/>
<evidence type="ECO:0000313" key="2">
    <source>
        <dbReference type="Proteomes" id="UP000030663"/>
    </source>
</evidence>
<dbReference type="HOGENOM" id="CLU_3377177_0_0_1"/>
<organism evidence="1 2">
    <name type="scientific">Fusarium oxysporum f. sp. raphani 54005</name>
    <dbReference type="NCBI Taxonomy" id="1089458"/>
    <lineage>
        <taxon>Eukaryota</taxon>
        <taxon>Fungi</taxon>
        <taxon>Dikarya</taxon>
        <taxon>Ascomycota</taxon>
        <taxon>Pezizomycotina</taxon>
        <taxon>Sordariomycetes</taxon>
        <taxon>Hypocreomycetidae</taxon>
        <taxon>Hypocreales</taxon>
        <taxon>Nectriaceae</taxon>
        <taxon>Fusarium</taxon>
        <taxon>Fusarium oxysporum species complex</taxon>
    </lineage>
</organism>
<reference evidence="1 2" key="1">
    <citation type="submission" date="2011-11" db="EMBL/GenBank/DDBJ databases">
        <title>The Genome Sequence of Fusarium oxysporum PHW815.</title>
        <authorList>
            <consortium name="The Broad Institute Genome Sequencing Platform"/>
            <person name="Ma L.-J."/>
            <person name="Gale L.R."/>
            <person name="Schwartz D.C."/>
            <person name="Zhou S."/>
            <person name="Corby-Kistler H."/>
            <person name="Young S.K."/>
            <person name="Zeng Q."/>
            <person name="Gargeya S."/>
            <person name="Fitzgerald M."/>
            <person name="Haas B."/>
            <person name="Abouelleil A."/>
            <person name="Alvarado L."/>
            <person name="Arachchi H.M."/>
            <person name="Berlin A."/>
            <person name="Brown A."/>
            <person name="Chapman S.B."/>
            <person name="Chen Z."/>
            <person name="Dunbar C."/>
            <person name="Freedman E."/>
            <person name="Gearin G."/>
            <person name="Goldberg J."/>
            <person name="Griggs A."/>
            <person name="Gujja S."/>
            <person name="Heiman D."/>
            <person name="Howarth C."/>
            <person name="Larson L."/>
            <person name="Lui A."/>
            <person name="MacDonald P.J.P."/>
            <person name="Montmayeur A."/>
            <person name="Murphy C."/>
            <person name="Neiman D."/>
            <person name="Pearson M."/>
            <person name="Priest M."/>
            <person name="Roberts A."/>
            <person name="Saif S."/>
            <person name="Shea T."/>
            <person name="Shenoy N."/>
            <person name="Sisk P."/>
            <person name="Stolte C."/>
            <person name="Sykes S."/>
            <person name="Wortman J."/>
            <person name="Nusbaum C."/>
            <person name="Birren B."/>
        </authorList>
    </citation>
    <scope>NUCLEOTIDE SEQUENCE [LARGE SCALE GENOMIC DNA]</scope>
    <source>
        <strain evidence="1 2">54005</strain>
    </source>
</reference>
<gene>
    <name evidence="1" type="ORF">FOQG_19141</name>
</gene>
<proteinExistence type="predicted"/>
<sequence length="34" mass="3791">MSVLGNRTGVDPCFRLSRLKAKGRLKREPFSAAK</sequence>
<dbReference type="Proteomes" id="UP000030663">
    <property type="component" value="Unassembled WGS sequence"/>
</dbReference>
<keyword evidence="2" id="KW-1185">Reference proteome</keyword>